<keyword evidence="12" id="KW-0539">Nucleus</keyword>
<evidence type="ECO:0000256" key="11">
    <source>
        <dbReference type="ARBA" id="ARBA00023125"/>
    </source>
</evidence>
<dbReference type="InterPro" id="IPR036930">
    <property type="entry name" value="WGR_dom_sf"/>
</dbReference>
<evidence type="ECO:0000313" key="22">
    <source>
        <dbReference type="Proteomes" id="UP001148312"/>
    </source>
</evidence>
<dbReference type="SUPFAM" id="SSF56399">
    <property type="entry name" value="ADP-ribosylation"/>
    <property type="match status" value="1"/>
</dbReference>
<dbReference type="Gene3D" id="1.20.142.10">
    <property type="entry name" value="Poly(ADP-ribose) polymerase, regulatory domain"/>
    <property type="match status" value="1"/>
</dbReference>
<evidence type="ECO:0000256" key="10">
    <source>
        <dbReference type="ARBA" id="ARBA00023027"/>
    </source>
</evidence>
<keyword evidence="10 15" id="KW-0520">NAD</keyword>
<keyword evidence="7" id="KW-0013">ADP-ribosylation</keyword>
<comment type="catalytic activity">
    <reaction evidence="14">
        <text>NAD(+) + (ADP-D-ribosyl)n-acceptor = nicotinamide + (ADP-D-ribosyl)n+1-acceptor + H(+).</text>
        <dbReference type="EC" id="2.4.2.30"/>
    </reaction>
</comment>
<dbReference type="SUPFAM" id="SSF142921">
    <property type="entry name" value="WGR domain-like"/>
    <property type="match status" value="1"/>
</dbReference>
<proteinExistence type="inferred from homology"/>
<dbReference type="GO" id="GO:0016779">
    <property type="term" value="F:nucleotidyltransferase activity"/>
    <property type="evidence" value="ECO:0007669"/>
    <property type="project" value="UniProtKB-KW"/>
</dbReference>
<dbReference type="EMBL" id="JAPWDQ010000012">
    <property type="protein sequence ID" value="KAJ5475225.1"/>
    <property type="molecule type" value="Genomic_DNA"/>
</dbReference>
<dbReference type="InterPro" id="IPR008893">
    <property type="entry name" value="WGR_domain"/>
</dbReference>
<reference evidence="21" key="2">
    <citation type="journal article" date="2023" name="IMA Fungus">
        <title>Comparative genomic study of the Penicillium genus elucidates a diverse pangenome and 15 lateral gene transfer events.</title>
        <authorList>
            <person name="Petersen C."/>
            <person name="Sorensen T."/>
            <person name="Nielsen M.R."/>
            <person name="Sondergaard T.E."/>
            <person name="Sorensen J.L."/>
            <person name="Fitzpatrick D.A."/>
            <person name="Frisvad J.C."/>
            <person name="Nielsen K.L."/>
        </authorList>
    </citation>
    <scope>NUCLEOTIDE SEQUENCE</scope>
    <source>
        <strain evidence="21">IBT 30728</strain>
    </source>
</reference>
<feature type="compositionally biased region" description="Basic and acidic residues" evidence="16">
    <location>
        <begin position="148"/>
        <end position="169"/>
    </location>
</feature>
<dbReference type="InterPro" id="IPR050800">
    <property type="entry name" value="ARTD/PARP"/>
</dbReference>
<dbReference type="EC" id="2.4.2.-" evidence="15"/>
<keyword evidence="6" id="KW-0677">Repeat</keyword>
<keyword evidence="22" id="KW-1185">Reference proteome</keyword>
<evidence type="ECO:0000256" key="6">
    <source>
        <dbReference type="ARBA" id="ARBA00022737"/>
    </source>
</evidence>
<dbReference type="GO" id="GO:0006302">
    <property type="term" value="P:double-strand break repair"/>
    <property type="evidence" value="ECO:0007669"/>
    <property type="project" value="TreeGrafter"/>
</dbReference>
<protein>
    <recommendedName>
        <fullName evidence="15">Poly [ADP-ribose] polymerase</fullName>
        <shortName evidence="15">PARP</shortName>
        <ecNumber evidence="15">2.4.2.-</ecNumber>
    </recommendedName>
</protein>
<keyword evidence="8" id="KW-0863">Zinc-finger</keyword>
<evidence type="ECO:0000256" key="14">
    <source>
        <dbReference type="ARBA" id="ARBA00033987"/>
    </source>
</evidence>
<dbReference type="FunFam" id="1.20.142.10:FF:000002">
    <property type="entry name" value="Poly [ADP-ribose] polymerase"/>
    <property type="match status" value="1"/>
</dbReference>
<dbReference type="GO" id="GO:0003950">
    <property type="term" value="F:NAD+ poly-ADP-ribosyltransferase activity"/>
    <property type="evidence" value="ECO:0007669"/>
    <property type="project" value="UniProtKB-UniRule"/>
</dbReference>
<dbReference type="GeneID" id="81628141"/>
<dbReference type="FunFam" id="2.20.140.10:FF:000001">
    <property type="entry name" value="Poly [ADP-ribose] polymerase"/>
    <property type="match status" value="1"/>
</dbReference>
<dbReference type="PROSITE" id="PS51060">
    <property type="entry name" value="PARP_ALPHA_HD"/>
    <property type="match status" value="1"/>
</dbReference>
<dbReference type="CDD" id="cd07997">
    <property type="entry name" value="WGR_PARP"/>
    <property type="match status" value="1"/>
</dbReference>
<keyword evidence="11" id="KW-0238">DNA-binding</keyword>
<dbReference type="Pfam" id="PF05406">
    <property type="entry name" value="WGR"/>
    <property type="match status" value="1"/>
</dbReference>
<feature type="region of interest" description="Disordered" evidence="16">
    <location>
        <begin position="310"/>
        <end position="352"/>
    </location>
</feature>
<dbReference type="PANTHER" id="PTHR10459">
    <property type="entry name" value="DNA LIGASE"/>
    <property type="match status" value="1"/>
</dbReference>
<evidence type="ECO:0000256" key="5">
    <source>
        <dbReference type="ARBA" id="ARBA00022723"/>
    </source>
</evidence>
<feature type="compositionally biased region" description="Basic and acidic residues" evidence="16">
    <location>
        <begin position="327"/>
        <end position="344"/>
    </location>
</feature>
<keyword evidence="5" id="KW-0479">Metal-binding</keyword>
<dbReference type="GO" id="GO:0008270">
    <property type="term" value="F:zinc ion binding"/>
    <property type="evidence" value="ECO:0007669"/>
    <property type="project" value="UniProtKB-KW"/>
</dbReference>
<evidence type="ECO:0000256" key="4">
    <source>
        <dbReference type="ARBA" id="ARBA00022695"/>
    </source>
</evidence>
<dbReference type="SMART" id="SM00292">
    <property type="entry name" value="BRCT"/>
    <property type="match status" value="1"/>
</dbReference>
<accession>A0A9X0BN22</accession>
<evidence type="ECO:0000259" key="20">
    <source>
        <dbReference type="PROSITE" id="PS51977"/>
    </source>
</evidence>
<feature type="domain" description="WGR" evidence="20">
    <location>
        <begin position="215"/>
        <end position="311"/>
    </location>
</feature>
<keyword evidence="9" id="KW-0862">Zinc</keyword>
<dbReference type="Proteomes" id="UP001148312">
    <property type="component" value="Unassembled WGS sequence"/>
</dbReference>
<dbReference type="InterPro" id="IPR036616">
    <property type="entry name" value="Poly(ADP-ribose)pol_reg_dom_sf"/>
</dbReference>
<dbReference type="Pfam" id="PF00644">
    <property type="entry name" value="PARP"/>
    <property type="match status" value="1"/>
</dbReference>
<dbReference type="FunFam" id="3.90.228.10:FF:000002">
    <property type="entry name" value="Poly [ADP-ribose] polymerase"/>
    <property type="match status" value="1"/>
</dbReference>
<dbReference type="GO" id="GO:0070212">
    <property type="term" value="P:protein poly-ADP-ribosylation"/>
    <property type="evidence" value="ECO:0007669"/>
    <property type="project" value="TreeGrafter"/>
</dbReference>
<evidence type="ECO:0000256" key="1">
    <source>
        <dbReference type="ARBA" id="ARBA00004123"/>
    </source>
</evidence>
<evidence type="ECO:0000256" key="16">
    <source>
        <dbReference type="SAM" id="MobiDB-lite"/>
    </source>
</evidence>
<evidence type="ECO:0000256" key="3">
    <source>
        <dbReference type="ARBA" id="ARBA00022679"/>
    </source>
</evidence>
<dbReference type="SUPFAM" id="SSF52113">
    <property type="entry name" value="BRCT domain"/>
    <property type="match status" value="1"/>
</dbReference>
<evidence type="ECO:0000256" key="2">
    <source>
        <dbReference type="ARBA" id="ARBA00022676"/>
    </source>
</evidence>
<feature type="domain" description="PARP alpha-helical" evidence="19">
    <location>
        <begin position="350"/>
        <end position="476"/>
    </location>
</feature>
<organism evidence="21 22">
    <name type="scientific">Penicillium diatomitis</name>
    <dbReference type="NCBI Taxonomy" id="2819901"/>
    <lineage>
        <taxon>Eukaryota</taxon>
        <taxon>Fungi</taxon>
        <taxon>Dikarya</taxon>
        <taxon>Ascomycota</taxon>
        <taxon>Pezizomycotina</taxon>
        <taxon>Eurotiomycetes</taxon>
        <taxon>Eurotiomycetidae</taxon>
        <taxon>Eurotiales</taxon>
        <taxon>Aspergillaceae</taxon>
        <taxon>Penicillium</taxon>
    </lineage>
</organism>
<dbReference type="PROSITE" id="PS51059">
    <property type="entry name" value="PARP_CATALYTIC"/>
    <property type="match status" value="1"/>
</dbReference>
<evidence type="ECO:0000256" key="9">
    <source>
        <dbReference type="ARBA" id="ARBA00022833"/>
    </source>
</evidence>
<name>A0A9X0BN22_9EURO</name>
<evidence type="ECO:0000259" key="17">
    <source>
        <dbReference type="PROSITE" id="PS50172"/>
    </source>
</evidence>
<dbReference type="InterPro" id="IPR001357">
    <property type="entry name" value="BRCT_dom"/>
</dbReference>
<evidence type="ECO:0000256" key="12">
    <source>
        <dbReference type="ARBA" id="ARBA00023242"/>
    </source>
</evidence>
<dbReference type="SMART" id="SM00773">
    <property type="entry name" value="WGR"/>
    <property type="match status" value="1"/>
</dbReference>
<reference evidence="21" key="1">
    <citation type="submission" date="2022-12" db="EMBL/GenBank/DDBJ databases">
        <authorList>
            <person name="Petersen C."/>
        </authorList>
    </citation>
    <scope>NUCLEOTIDE SEQUENCE</scope>
    <source>
        <strain evidence="21">IBT 30728</strain>
    </source>
</reference>
<evidence type="ECO:0000256" key="13">
    <source>
        <dbReference type="ARBA" id="ARBA00024347"/>
    </source>
</evidence>
<dbReference type="InterPro" id="IPR004102">
    <property type="entry name" value="Poly(ADP-ribose)pol_reg_dom"/>
</dbReference>
<dbReference type="Pfam" id="PF00533">
    <property type="entry name" value="BRCT"/>
    <property type="match status" value="1"/>
</dbReference>
<feature type="region of interest" description="Disordered" evidence="16">
    <location>
        <begin position="104"/>
        <end position="196"/>
    </location>
</feature>
<comment type="caution">
    <text evidence="21">The sequence shown here is derived from an EMBL/GenBank/DDBJ whole genome shotgun (WGS) entry which is preliminary data.</text>
</comment>
<dbReference type="Pfam" id="PF02877">
    <property type="entry name" value="PARP_reg"/>
    <property type="match status" value="1"/>
</dbReference>
<evidence type="ECO:0000259" key="18">
    <source>
        <dbReference type="PROSITE" id="PS51059"/>
    </source>
</evidence>
<dbReference type="Gene3D" id="3.90.228.10">
    <property type="match status" value="1"/>
</dbReference>
<dbReference type="InterPro" id="IPR012317">
    <property type="entry name" value="Poly(ADP-ribose)pol_cat_dom"/>
</dbReference>
<dbReference type="CDD" id="cd01437">
    <property type="entry name" value="parp_like"/>
    <property type="match status" value="1"/>
</dbReference>
<feature type="domain" description="BRCT" evidence="17">
    <location>
        <begin position="1"/>
        <end position="95"/>
    </location>
</feature>
<dbReference type="RefSeq" id="XP_056786983.1">
    <property type="nucleotide sequence ID" value="XM_056937891.1"/>
</dbReference>
<evidence type="ECO:0000313" key="21">
    <source>
        <dbReference type="EMBL" id="KAJ5475225.1"/>
    </source>
</evidence>
<dbReference type="GO" id="GO:0003677">
    <property type="term" value="F:DNA binding"/>
    <property type="evidence" value="ECO:0007669"/>
    <property type="project" value="UniProtKB-KW"/>
</dbReference>
<feature type="compositionally biased region" description="Low complexity" evidence="16">
    <location>
        <begin position="186"/>
        <end position="196"/>
    </location>
</feature>
<dbReference type="PROSITE" id="PS50172">
    <property type="entry name" value="BRCT"/>
    <property type="match status" value="1"/>
</dbReference>
<comment type="similarity">
    <text evidence="13">Belongs to the ARTD/PARP family.</text>
</comment>
<dbReference type="AlphaFoldDB" id="A0A9X0BN22"/>
<feature type="compositionally biased region" description="Basic and acidic residues" evidence="16">
    <location>
        <begin position="126"/>
        <end position="140"/>
    </location>
</feature>
<feature type="domain" description="PARP catalytic" evidence="18">
    <location>
        <begin position="485"/>
        <end position="720"/>
    </location>
</feature>
<sequence>MAPRKFASFVVAVSGTVPGYKQADIRGLVENQGATFTSTVTEECTHLITTLKEVEKKTTKYLAASQLPKCKIVSIDWLLASSQKKNAIAEKPYLLDAGATADAGVADNESKQSARRATRKAPANSVDRDLVAVDGNLKKDEDEEDDETAKKAIKSEEPAKSAEKRKIKEEDDDAQGIPSSKKRKIAPGAAPKAPPKALVVPVDSKFLLQEPKFKNPQIYIDSSGVIWDATLNQTNAGANNNKFYAIQLIHSPKTDQFITWTRWGRVGESGQSASSGIGTFAQAQAFFEKKFKDKSGLAWTNRLDTPKNNKYTYLERNYEEDEEEQKEGDSKDQSKEGTKQEATESKPQVQSKLEQPLQDLMAFIFNQQHMNSALASMSYDAQKLPLGKLSERTLKAGFSVLKDLAELLGDPTLATSKHGLDLGRAQEFLSNRYFTLIPHVFGRNRPPILNTDAMIKKEVDLLEALTDMDVSNEILKASKDAAQVHPLDRQFESLGMKEMTQLDHKSTEFIELSDYLNHSRGATHSLRYEVIDIFRIERQGETDRFTNSPYSNLERSNRRLLWHGSRSTNFGGILSQGLRIAPPEAPVNGYMFGKGVYLADMSSKSANYCCSYYSDNKGLLLLCDTELGDPMYELVNANSSAASHCKSAGSIATLGKGGHIPAAWKDAGVVNADLEGVKIPDVSCGTAERDGTQAYLQYNEYIVYDVAQIRQRYLFYVNMK</sequence>
<evidence type="ECO:0000259" key="19">
    <source>
        <dbReference type="PROSITE" id="PS51060"/>
    </source>
</evidence>
<keyword evidence="2 15" id="KW-0328">Glycosyltransferase</keyword>
<dbReference type="GO" id="GO:0005730">
    <property type="term" value="C:nucleolus"/>
    <property type="evidence" value="ECO:0007669"/>
    <property type="project" value="TreeGrafter"/>
</dbReference>
<dbReference type="SUPFAM" id="SSF47587">
    <property type="entry name" value="Domain of poly(ADP-ribose) polymerase"/>
    <property type="match status" value="1"/>
</dbReference>
<dbReference type="Gene3D" id="3.40.50.10190">
    <property type="entry name" value="BRCT domain"/>
    <property type="match status" value="1"/>
</dbReference>
<comment type="subcellular location">
    <subcellularLocation>
        <location evidence="1">Nucleus</location>
    </subcellularLocation>
</comment>
<keyword evidence="4" id="KW-0548">Nucleotidyltransferase</keyword>
<evidence type="ECO:0000256" key="7">
    <source>
        <dbReference type="ARBA" id="ARBA00022765"/>
    </source>
</evidence>
<dbReference type="CDD" id="cd00027">
    <property type="entry name" value="BRCT"/>
    <property type="match status" value="1"/>
</dbReference>
<dbReference type="InterPro" id="IPR036420">
    <property type="entry name" value="BRCT_dom_sf"/>
</dbReference>
<gene>
    <name evidence="21" type="ORF">N7539_008291</name>
</gene>
<evidence type="ECO:0000256" key="8">
    <source>
        <dbReference type="ARBA" id="ARBA00022771"/>
    </source>
</evidence>
<dbReference type="Gene3D" id="2.20.140.10">
    <property type="entry name" value="WGR domain"/>
    <property type="match status" value="1"/>
</dbReference>
<dbReference type="PROSITE" id="PS51977">
    <property type="entry name" value="WGR"/>
    <property type="match status" value="1"/>
</dbReference>
<dbReference type="GO" id="GO:1990404">
    <property type="term" value="F:NAD+-protein mono-ADP-ribosyltransferase activity"/>
    <property type="evidence" value="ECO:0007669"/>
    <property type="project" value="TreeGrafter"/>
</dbReference>
<dbReference type="PANTHER" id="PTHR10459:SF60">
    <property type="entry name" value="POLY [ADP-RIBOSE] POLYMERASE 2"/>
    <property type="match status" value="1"/>
</dbReference>
<keyword evidence="3 15" id="KW-0808">Transferase</keyword>
<evidence type="ECO:0000256" key="15">
    <source>
        <dbReference type="RuleBase" id="RU362114"/>
    </source>
</evidence>